<reference evidence="1" key="1">
    <citation type="submission" date="2021-04" db="EMBL/GenBank/DDBJ databases">
        <title>Genomic characterization of endocarditis-associated Neisseria elongata subsp. nitroreducens.</title>
        <authorList>
            <person name="Schorner M."/>
            <person name="Passarelli-Araujo H."/>
            <person name="Scheffer M."/>
            <person name="Barazzetti F."/>
            <person name="Martins J."/>
            <person name="Machado H."/>
            <person name="Palmeiro J."/>
            <person name="Bazzo M."/>
        </authorList>
    </citation>
    <scope>NUCLEOTIDE SEQUENCE</scope>
    <source>
        <strain evidence="1">Nel_M001</strain>
    </source>
</reference>
<name>A0A9X0ZVW7_NEIEL</name>
<organism evidence="1 2">
    <name type="scientific">Neisseria elongata subsp. nitroreducens</name>
    <dbReference type="NCBI Taxonomy" id="90367"/>
    <lineage>
        <taxon>Bacteria</taxon>
        <taxon>Pseudomonadati</taxon>
        <taxon>Pseudomonadota</taxon>
        <taxon>Betaproteobacteria</taxon>
        <taxon>Neisseriales</taxon>
        <taxon>Neisseriaceae</taxon>
        <taxon>Neisseria</taxon>
    </lineage>
</organism>
<protein>
    <submittedName>
        <fullName evidence="1">Uncharacterized protein</fullName>
    </submittedName>
</protein>
<evidence type="ECO:0000313" key="1">
    <source>
        <dbReference type="EMBL" id="MBS9339922.1"/>
    </source>
</evidence>
<dbReference type="Proteomes" id="UP000708805">
    <property type="component" value="Unassembled WGS sequence"/>
</dbReference>
<dbReference type="AlphaFoldDB" id="A0A9X0ZVW7"/>
<dbReference type="EMBL" id="JAGJWT010000002">
    <property type="protein sequence ID" value="MBS9339922.1"/>
    <property type="molecule type" value="Genomic_DNA"/>
</dbReference>
<comment type="caution">
    <text evidence="1">The sequence shown here is derived from an EMBL/GenBank/DDBJ whole genome shotgun (WGS) entry which is preliminary data.</text>
</comment>
<gene>
    <name evidence="1" type="ORF">J8641_03625</name>
</gene>
<dbReference type="RefSeq" id="WP_214037395.1">
    <property type="nucleotide sequence ID" value="NZ_JAGJWT010000002.1"/>
</dbReference>
<accession>A0A9X0ZVW7</accession>
<proteinExistence type="predicted"/>
<evidence type="ECO:0000313" key="2">
    <source>
        <dbReference type="Proteomes" id="UP000708805"/>
    </source>
</evidence>
<sequence>MFNRMSSGLSNEIFISDDLFDNFNLILKRCDSQFSYDSNRLGSKVLGTVVLDENQIAKIGSLLLTLKNNVNFMHDDVLFIDSFLDSLSKVLDVVENIVIERND</sequence>